<feature type="region of interest" description="Disordered" evidence="1">
    <location>
        <begin position="302"/>
        <end position="352"/>
    </location>
</feature>
<evidence type="ECO:0000313" key="2">
    <source>
        <dbReference type="EMBL" id="MDP9796187.1"/>
    </source>
</evidence>
<feature type="region of interest" description="Disordered" evidence="1">
    <location>
        <begin position="2037"/>
        <end position="2063"/>
    </location>
</feature>
<dbReference type="PANTHER" id="PTHR48125:SF12">
    <property type="entry name" value="AT HOOK TRANSCRIPTION FACTOR FAMILY-RELATED"/>
    <property type="match status" value="1"/>
</dbReference>
<accession>A0ABT9MXL6</accession>
<feature type="compositionally biased region" description="Basic and acidic residues" evidence="1">
    <location>
        <begin position="320"/>
        <end position="333"/>
    </location>
</feature>
<feature type="compositionally biased region" description="Basic and acidic residues" evidence="1">
    <location>
        <begin position="2343"/>
        <end position="2352"/>
    </location>
</feature>
<feature type="region of interest" description="Disordered" evidence="1">
    <location>
        <begin position="2383"/>
        <end position="2403"/>
    </location>
</feature>
<gene>
    <name evidence="2" type="ORF">J2S43_004699</name>
</gene>
<dbReference type="RefSeq" id="WP_306832570.1">
    <property type="nucleotide sequence ID" value="NZ_JAUSRA010000001.1"/>
</dbReference>
<sequence>MSATGTLDPFTALCPDGRLIPIDNGVFFHPYPMGTPVDLIELQRAMNVGERAGGPAFFMDARGLSDVAALETVQRVTRDLLGELGAGARITTVAAAGAERTWLTAADLVGVPITVLDALPARSARRGDTPPVRDAARLVREGGALHVLPKGLAAMRAVLTTAAELAVDRRTPLWTRLERLAARVAEAREEHRVPRSGSVSGAAQWQAGYQLAAGLLLGAPPGTNLAALAGAVHPMSEAALLRLFGGEARTPESLTGTTLDEPALVHVPGADGGPGTVRWLVPRDGALWWVDLAADPADALRPFDPADAANPPPGTTVRLLRSEPREPGRRDARTGAPESRPGLPDAPTGLLDRPTSLVDALIDAPLGRAAAGHLEPTRPAPRADATPGVTSGAEGPEELVRAQVEAVGDALRDGTPQQQFTALDDLLTNRLPPIRDRFETARAGHDATVRAAGAAIAAHDARSAELTTRIPAEEARVVTADGAFTTARDARAAAEQARAALTARIEAARVARGRAFDALSRATPADHARLSQASVDASRLVDQLTRQGLAEDAEITRLRGVEDAAQTHAADLRAGVATLRAEHGRIPGLRAEEVRRRDDAATARDTAAANRDLLDAHLTHLRDTASDWARLELGDARRLDARMADAEADGSALRQAYRDAAAEVATIAARGAAITVDDVGRLAYLHHLAGVQRSARGDHAATEDDLEEAHVAYLGTLARHSGTATVDGEAERLAGRHSALTLWNTLADRFDAAQPAAETVRADAMSLARNEIEAARLTGRPADLAGLITRLMDPDGRLPGEAWHGTSDAAGALRRVLAATAGDVATLRARIEAATAPSAPWFLRERHVLGDSHLREVATLDPADVRALTARIRPSVGDSARPWRADGADLESWLTETLGSRKAEDWEKLIEGGGVTGEFNGRHVRVFAEPVNERFRRVRPIRAGRTGQDVQLQLRFGEKSYSRSRGGSRSWNMPLGLITVLAVADEVLQGVVGPVLRMFTGGSRRWAEVAGGRANSENFAFTGDWALNEYDWDARVIVEVDGQRIASHDLGRHLMIASPQLVSTHRDAEDPMTVGEATRVRNPGALLAQDYVVTAADFADPLTELGNRLRTDPAFKLNATQSARVVDKIRQEFLNPRAVKQQNQWWTADAGVSPHISMGLGRGKHLDGHLRTGGKLIDLRRIIETPDAMIRNDAGGTTTRSTGRGGSSVVGGRLGAEFPLSVGDHLVLPRLDVLTLKMNRDVDRSASIESTAAYLLVRGDKLIRYAATVAAEMTLDSNRGQLTVRHPTVIELAVPAKYAAQFEEQLLANPLLRDAVELPRGTLTLAGTNAKPVRPFPRGGVTSPAELRKIAATHRIEIMLPEDRNPDGLWQWAADASVPVRRPGDVYASVNDVPDIRYQTDPANADRIVGATVFTRSADPGHPEPVSAEYVPNPAYPVGGPAARPAAGADPWGAHGVRDAVDLFALAKKAPIELAVRGRATAPAFTGLPDALRSLSVLTGRVRLRGDGDPVTPGGPAFRYLVDERGLVLSAIPLGSGGPGTPVPNPALYLPAERHTTVPAAEALASVRGFLDGLDVPEYAQVQLAEGVPPAIVAALSAHPRVEVVDRTGTRLAGQTLPAAIAEGRTPAGIRRHVVSTDGWVNGDLKPLSGQTREPWAMAARTGLGPGVMKEMPGAELIFGDALRLLQYQMKKAGKTLKRENRTKRFAELVAKLGVPGLRGFQRSLFDGGITDTYAVGDLTFRVNLTGELGDLREIRTVPDYLLDTKRTGRSGLSVRELLAYQVGARVDGSGRASIKDFFGMRVRLVDLQAAYDREYANLAGLTQAGARRRKVRGTLTEFDYDVRYQLTVSVTDKKGKVLNDVSTRTYGGEGFHAPVRVAEEDLAPAPGTAHTQEPLPGDRPPVTRLTADESRAARSWLNGGEPDGYLSTVDGNTEGMYVWLNQVGALAESVQAFIDATDNVPRDGSATTAMLRDLAPGGGRLSIESGVADGIRPDFLEARASDMMTRLGIVVPLSRGPDGAVRQLRVRLLPANARFTRPTDGATNRDYQDSGVQSGGSEGNAKSAAATVGLGGIFQWGPGAAAVPDDGEGAKTSGYVPGQDPSPGQQVPAASRGADHVNLGLDAVASGRWGVTTSALDGGTSTTRAGYEGRSYNHSADAVYLITYERWSRGGKLTRHEHDLRIAHGLDASTPHVTAKELGLPIPPADERVMPAKTAELTPIHKELAFAASPVEKLTASRLRNGTERQDVLAVVKDRLRRMDVAIDDPTLSLAVENLFRTSAIKAHYRTIRRDGLEALITFNRAIGGVRRIGIRLTAEDGPLTYRRPRPDVKGTISKGGVDQEGESRSVDRGVKIGPAGDARFGPGEARMAIGTGAEVEFGRTTVESRTRSDQPYLRVSPTNPDSQEFGAHTVLKLEFFEASDLPQALESVISLGSATVKMVDTISDGWLRTLLQDAVTGTRKPKHTETVPGRLRLITPSHLTQERPPFENVPHLRGELPETAADIRPASVEVFNRNPPAGGPADLQADLAVTARLAQHVQGLEIFGFDRFTSWLPATRMPGAERYDTAKPPPRLPGYASLSTALTSVKAALSSTNVTPNITRLLNGSYTIKGDGTDEFTVRAVLRGATWLSRGDYRATNMPITVSALAQQRNERSGLNIRPVEVEAGPREGDDKLIAATGPSAGGGRSGGAASGAGDVAITYEKKAGDYDYFWFDLTLIGTSANGRAWVRSDVPHGLIARIPSEKAAEVFGPRTTLGIIDQALVQAIADDAPPAFVADRRFMVERLAAHRPAAPNLLRQAELDAAVQRLRDWTAATEVAAPAPGARQAPATPEDCVIRAFGAFIAVHRRTANGTTDTDRAGHGAADDLATSLRGDFARLYDPDMLWQYAAARPGSMIAVRVPPPPGGMSHLFWVMSVGGGRMIWVDGQRHGASALTASIGTMADSLRGLITDQHARMFRKTDTEVLMLDERGRPVNLREALPAALTNRAAGDRTGRRASGRIAAPRSVPSLDLAPSTESPKETAPPREIRMLGDFTGARAAATLRQLTEAARGSSGAPMVAISLGGPAETALEAVRQLDRMLRNDAWRGVMPIVAATPGTKVTEDAFEAVRRTHRPVAFQERMLGFELVWQLFEPGAPNPVDLLESPRAALRRADALPQPVHRTLTPVLAEWIATPDWARAEAYQREHDAGLRAPAVADELRQVIAENPADQRLPGLLLALETARRADGVPPARLTPSATSFLALEPAYDAGRRGPVPPTFVYDFLAAAGRTRRDRFAMDGLLFQLMLAGQLSHAETLSLLRAGTANRLDRANTRVFEIVVELLGLPAADLRTDSAAVTARFVAMAGTIASRRPGTLPEECLDPVDRTAWVGRLDELRDRLAADGDEVRRLRAQVLDAVTYTLSNC</sequence>
<feature type="region of interest" description="Disordered" evidence="1">
    <location>
        <begin position="2323"/>
        <end position="2359"/>
    </location>
</feature>
<protein>
    <submittedName>
        <fullName evidence="2">Uncharacterized protein</fullName>
    </submittedName>
</protein>
<feature type="region of interest" description="Disordered" evidence="1">
    <location>
        <begin position="2082"/>
        <end position="2111"/>
    </location>
</feature>
<dbReference type="PANTHER" id="PTHR48125">
    <property type="entry name" value="LP07818P1"/>
    <property type="match status" value="1"/>
</dbReference>
<proteinExistence type="predicted"/>
<comment type="caution">
    <text evidence="2">The sequence shown here is derived from an EMBL/GenBank/DDBJ whole genome shotgun (WGS) entry which is preliminary data.</text>
</comment>
<name>A0ABT9MXL6_9ACTN</name>
<keyword evidence="3" id="KW-1185">Reference proteome</keyword>
<organism evidence="2 3">
    <name type="scientific">Catenuloplanes nepalensis</name>
    <dbReference type="NCBI Taxonomy" id="587533"/>
    <lineage>
        <taxon>Bacteria</taxon>
        <taxon>Bacillati</taxon>
        <taxon>Actinomycetota</taxon>
        <taxon>Actinomycetes</taxon>
        <taxon>Micromonosporales</taxon>
        <taxon>Micromonosporaceae</taxon>
        <taxon>Catenuloplanes</taxon>
    </lineage>
</organism>
<feature type="region of interest" description="Disordered" evidence="1">
    <location>
        <begin position="372"/>
        <end position="395"/>
    </location>
</feature>
<reference evidence="2 3" key="1">
    <citation type="submission" date="2023-07" db="EMBL/GenBank/DDBJ databases">
        <title>Sequencing the genomes of 1000 actinobacteria strains.</title>
        <authorList>
            <person name="Klenk H.-P."/>
        </authorList>
    </citation>
    <scope>NUCLEOTIDE SEQUENCE [LARGE SCALE GENOMIC DNA]</scope>
    <source>
        <strain evidence="2 3">DSM 44710</strain>
    </source>
</reference>
<feature type="region of interest" description="Disordered" evidence="1">
    <location>
        <begin position="2986"/>
        <end position="3027"/>
    </location>
</feature>
<evidence type="ECO:0000256" key="1">
    <source>
        <dbReference type="SAM" id="MobiDB-lite"/>
    </source>
</evidence>
<dbReference type="Proteomes" id="UP001240984">
    <property type="component" value="Unassembled WGS sequence"/>
</dbReference>
<evidence type="ECO:0000313" key="3">
    <source>
        <dbReference type="Proteomes" id="UP001240984"/>
    </source>
</evidence>
<dbReference type="EMBL" id="JAUSRA010000001">
    <property type="protein sequence ID" value="MDP9796187.1"/>
    <property type="molecule type" value="Genomic_DNA"/>
</dbReference>